<dbReference type="SUPFAM" id="SSF46785">
    <property type="entry name" value="Winged helix' DNA-binding domain"/>
    <property type="match status" value="1"/>
</dbReference>
<dbReference type="PROSITE" id="PS50949">
    <property type="entry name" value="HTH_GNTR"/>
    <property type="match status" value="1"/>
</dbReference>
<dbReference type="InterPro" id="IPR000524">
    <property type="entry name" value="Tscrpt_reg_HTH_GntR"/>
</dbReference>
<sequence length="92" mass="10030">MRNKENIDLRAIWHPDLSGRRGPKYLQIIAAMAEDIASGDLPAGACLPPHRVLAWQLGLSPNTTSRAYAEGVKRALLRGEVGRGTFVRVPSP</sequence>
<evidence type="ECO:0000256" key="4">
    <source>
        <dbReference type="ARBA" id="ARBA00023163"/>
    </source>
</evidence>
<keyword evidence="1" id="KW-0663">Pyridoxal phosphate</keyword>
<dbReference type="EMBL" id="JABXXP010000339">
    <property type="protein sequence ID" value="NVN12107.1"/>
    <property type="molecule type" value="Genomic_DNA"/>
</dbReference>
<gene>
    <name evidence="6" type="ORF">HUK84_13420</name>
</gene>
<dbReference type="GO" id="GO:0003700">
    <property type="term" value="F:DNA-binding transcription factor activity"/>
    <property type="evidence" value="ECO:0007669"/>
    <property type="project" value="InterPro"/>
</dbReference>
<reference evidence="6 7" key="1">
    <citation type="submission" date="2020-06" db="EMBL/GenBank/DDBJ databases">
        <title>Description of novel acetic acid bacteria.</title>
        <authorList>
            <person name="Sombolestani A."/>
        </authorList>
    </citation>
    <scope>NUCLEOTIDE SEQUENCE [LARGE SCALE GENOMIC DNA]</scope>
    <source>
        <strain evidence="6 7">LMG 31431</strain>
    </source>
</reference>
<dbReference type="PANTHER" id="PTHR46577:SF1">
    <property type="entry name" value="HTH-TYPE TRANSCRIPTIONAL REGULATORY PROTEIN GABR"/>
    <property type="match status" value="1"/>
</dbReference>
<keyword evidence="3" id="KW-0238">DNA-binding</keyword>
<dbReference type="InterPro" id="IPR036390">
    <property type="entry name" value="WH_DNA-bd_sf"/>
</dbReference>
<evidence type="ECO:0000256" key="1">
    <source>
        <dbReference type="ARBA" id="ARBA00022898"/>
    </source>
</evidence>
<dbReference type="InterPro" id="IPR036388">
    <property type="entry name" value="WH-like_DNA-bd_sf"/>
</dbReference>
<name>A0A7Y7IXM8_9PROT</name>
<dbReference type="RefSeq" id="WP_176640740.1">
    <property type="nucleotide sequence ID" value="NZ_JABXXP010000339.1"/>
</dbReference>
<dbReference type="PANTHER" id="PTHR46577">
    <property type="entry name" value="HTH-TYPE TRANSCRIPTIONAL REGULATORY PROTEIN GABR"/>
    <property type="match status" value="1"/>
</dbReference>
<proteinExistence type="predicted"/>
<dbReference type="Pfam" id="PF00392">
    <property type="entry name" value="GntR"/>
    <property type="match status" value="1"/>
</dbReference>
<evidence type="ECO:0000259" key="5">
    <source>
        <dbReference type="PROSITE" id="PS50949"/>
    </source>
</evidence>
<evidence type="ECO:0000313" key="6">
    <source>
        <dbReference type="EMBL" id="NVN12107.1"/>
    </source>
</evidence>
<dbReference type="Proteomes" id="UP000534870">
    <property type="component" value="Unassembled WGS sequence"/>
</dbReference>
<evidence type="ECO:0000256" key="2">
    <source>
        <dbReference type="ARBA" id="ARBA00023015"/>
    </source>
</evidence>
<protein>
    <submittedName>
        <fullName evidence="6">GntR family transcriptional regulator</fullName>
    </submittedName>
</protein>
<dbReference type="InterPro" id="IPR051446">
    <property type="entry name" value="HTH_trans_reg/aminotransferase"/>
</dbReference>
<evidence type="ECO:0000313" key="7">
    <source>
        <dbReference type="Proteomes" id="UP000534870"/>
    </source>
</evidence>
<dbReference type="AlphaFoldDB" id="A0A7Y7IXM8"/>
<dbReference type="GO" id="GO:0003677">
    <property type="term" value="F:DNA binding"/>
    <property type="evidence" value="ECO:0007669"/>
    <property type="project" value="UniProtKB-KW"/>
</dbReference>
<dbReference type="CDD" id="cd07377">
    <property type="entry name" value="WHTH_GntR"/>
    <property type="match status" value="1"/>
</dbReference>
<comment type="caution">
    <text evidence="6">The sequence shown here is derived from an EMBL/GenBank/DDBJ whole genome shotgun (WGS) entry which is preliminary data.</text>
</comment>
<keyword evidence="2" id="KW-0805">Transcription regulation</keyword>
<keyword evidence="4" id="KW-0804">Transcription</keyword>
<organism evidence="6 7">
    <name type="scientific">Nguyenibacter vanlangensis</name>
    <dbReference type="NCBI Taxonomy" id="1216886"/>
    <lineage>
        <taxon>Bacteria</taxon>
        <taxon>Pseudomonadati</taxon>
        <taxon>Pseudomonadota</taxon>
        <taxon>Alphaproteobacteria</taxon>
        <taxon>Acetobacterales</taxon>
        <taxon>Acetobacteraceae</taxon>
        <taxon>Nguyenibacter</taxon>
    </lineage>
</organism>
<dbReference type="SMART" id="SM00345">
    <property type="entry name" value="HTH_GNTR"/>
    <property type="match status" value="1"/>
</dbReference>
<feature type="domain" description="HTH gntR-type" evidence="5">
    <location>
        <begin position="22"/>
        <end position="90"/>
    </location>
</feature>
<evidence type="ECO:0000256" key="3">
    <source>
        <dbReference type="ARBA" id="ARBA00023125"/>
    </source>
</evidence>
<dbReference type="Gene3D" id="1.10.10.10">
    <property type="entry name" value="Winged helix-like DNA-binding domain superfamily/Winged helix DNA-binding domain"/>
    <property type="match status" value="1"/>
</dbReference>
<accession>A0A7Y7IXM8</accession>
<feature type="non-terminal residue" evidence="6">
    <location>
        <position position="92"/>
    </location>
</feature>